<gene>
    <name evidence="1" type="ORF">SAMN02745724_02433</name>
</gene>
<name>A0A1I1LYU7_9GAMM</name>
<proteinExistence type="predicted"/>
<dbReference type="STRING" id="1123010.SAMN02745724_02433"/>
<dbReference type="Proteomes" id="UP000198862">
    <property type="component" value="Unassembled WGS sequence"/>
</dbReference>
<dbReference type="AlphaFoldDB" id="A0A1I1LYU7"/>
<evidence type="ECO:0008006" key="3">
    <source>
        <dbReference type="Google" id="ProtNLM"/>
    </source>
</evidence>
<dbReference type="InterPro" id="IPR016186">
    <property type="entry name" value="C-type_lectin-like/link_sf"/>
</dbReference>
<dbReference type="OrthoDB" id="9815730at2"/>
<evidence type="ECO:0000313" key="1">
    <source>
        <dbReference type="EMBL" id="SFC74630.1"/>
    </source>
</evidence>
<evidence type="ECO:0000313" key="2">
    <source>
        <dbReference type="Proteomes" id="UP000198862"/>
    </source>
</evidence>
<feature type="non-terminal residue" evidence="1">
    <location>
        <position position="1"/>
    </location>
</feature>
<dbReference type="SUPFAM" id="SSF56436">
    <property type="entry name" value="C-type lectin-like"/>
    <property type="match status" value="2"/>
</dbReference>
<protein>
    <recommendedName>
        <fullName evidence="3">DUF1566 domain-containing protein</fullName>
    </recommendedName>
</protein>
<keyword evidence="2" id="KW-1185">Reference proteome</keyword>
<dbReference type="EMBL" id="FOLO01000017">
    <property type="protein sequence ID" value="SFC74630.1"/>
    <property type="molecule type" value="Genomic_DNA"/>
</dbReference>
<accession>A0A1I1LYU7</accession>
<dbReference type="Gene3D" id="3.10.100.10">
    <property type="entry name" value="Mannose-Binding Protein A, subunit A"/>
    <property type="match status" value="2"/>
</dbReference>
<sequence>SLTNEIYAIGQIQVRVSENLNPGNNKAGAILSNQIAYTTNLATGPIAPVITYLRKNNGISWKMLTDYTELKHYEYTNDKGLTWYPTISNPQHIGHLAYSKEEVGIRVKAQEKEEAIAAGSVAWASSHEDENYQFEFYPYTWLNKNHQTEALNTNASWDKTETSCMLDHNQAIPSFWIKIDSTTANKLDEKMNALLAKKPCGTLDWSLIPLNELISKSQAGIKSELADFSHTYNQFITKSDAGETVFVQNGAQLSSYSDGTALLQWQYPGVTSTLNTITAIVTKIQTQVTNDEPKYKNARTPADNLLTDYQNAKSINNYLLINDNLTSSKTVLETSLELIKQHQLIIEKDFEFAQVLANFVTHDPLADEIQKQNSTDAISTITTAVTIQNERITELAALIVQIESLAQVLANVEAIHTAQTELNALTTSLTHFATSYPALLTALNSAQTGSEQHKQAKLLLNEWHQLMDKYQTAIDKLNQYQVLLDALPSNLHADALAELLLVRNTLNTAKTHFNLNDLTTDYQTVKQAFEDAYQSGYQITIDNAVIGTHFAKLDIAGHYIEADTTFYQGWRCLTDLRYQERQRVWALLNKGTLGSIDNVAYSGGSDKNLMEAGGLLAQYNSDAICNYTDWQIPTIHLLGSLATTNISKEKLSIDPAVFPNHQGTNLDSYYYWSVQAPNSTQHRAYQYNSPVKTSFSNEQDLANIGEDNYFTFARVYRQQKQQLLDSTGNVTTDWDTATCVKESSGAIWHLPKTGEINTRYQTIAKLTGIAENGGIETDNIPHLMNTASAPLCGKTNWQLPTLAQLSDLYFYPLNKTYFQYWHTDSTENNDHNFYLSRDIKSSSSYRCLALNGDAADCNRKAYNGALINRYLYIMISEPTKDVPDAPINGVVNDGIELNTFGWDYATGFNQNNQYEYSINAGLSWKEVTDNPQNINDNDLAEGDVQVRVKGRAEIFLPTGKALKSTKAFTPSIACSGYFNNGFCYNLVADEKSHIDALTHCTELGSGLLTKETDTDLFSVITNGLSLDNSKNYWLNETRNEDAYTFHYSNDKWKVDNFPEDRNKTYPFVCIKLKAVADAPSNGTVVDTTDINTFGWDYVSGYITPIDYEYSINTGKNWIDVTTNPQSLSDINLEIGDVQVRVKAKPQEYLPAGEILKSTQKFSSLKNCTGYFENGNCYTLATPPKNHTDASNHCLAEGAGMVSKDATVDFTQIANYLSLESKNKYWLKEIDSWGYGYSLRDSSGWGADYASINISTSQPFICVK</sequence>
<reference evidence="1 2" key="1">
    <citation type="submission" date="2016-10" db="EMBL/GenBank/DDBJ databases">
        <authorList>
            <person name="de Groot N.N."/>
        </authorList>
    </citation>
    <scope>NUCLEOTIDE SEQUENCE [LARGE SCALE GENOMIC DNA]</scope>
    <source>
        <strain evidence="1 2">DSM 6059</strain>
    </source>
</reference>
<dbReference type="InterPro" id="IPR016187">
    <property type="entry name" value="CTDL_fold"/>
</dbReference>
<organism evidence="1 2">
    <name type="scientific">Pseudoalteromonas denitrificans DSM 6059</name>
    <dbReference type="NCBI Taxonomy" id="1123010"/>
    <lineage>
        <taxon>Bacteria</taxon>
        <taxon>Pseudomonadati</taxon>
        <taxon>Pseudomonadota</taxon>
        <taxon>Gammaproteobacteria</taxon>
        <taxon>Alteromonadales</taxon>
        <taxon>Pseudoalteromonadaceae</taxon>
        <taxon>Pseudoalteromonas</taxon>
    </lineage>
</organism>